<feature type="signal peptide" evidence="1">
    <location>
        <begin position="1"/>
        <end position="21"/>
    </location>
</feature>
<feature type="chain" id="PRO_5020209604" evidence="1">
    <location>
        <begin position="22"/>
        <end position="159"/>
    </location>
</feature>
<reference evidence="2 3" key="1">
    <citation type="submission" date="2019-03" db="EMBL/GenBank/DDBJ databases">
        <title>Genomic Encyclopedia of Type Strains, Phase III (KMG-III): the genomes of soil and plant-associated and newly described type strains.</title>
        <authorList>
            <person name="Whitman W."/>
        </authorList>
    </citation>
    <scope>NUCLEOTIDE SEQUENCE [LARGE SCALE GENOMIC DNA]</scope>
    <source>
        <strain evidence="2 3">LMG 29544</strain>
    </source>
</reference>
<accession>A0A4R8LRT2</accession>
<dbReference type="AlphaFoldDB" id="A0A4R8LRT2"/>
<dbReference type="Proteomes" id="UP000295509">
    <property type="component" value="Unassembled WGS sequence"/>
</dbReference>
<name>A0A4R8LRT2_9BURK</name>
<dbReference type="EMBL" id="SORE01000010">
    <property type="protein sequence ID" value="TDY49802.1"/>
    <property type="molecule type" value="Genomic_DNA"/>
</dbReference>
<organism evidence="2 3">
    <name type="scientific">Paraburkholderia rhizosphaerae</name>
    <dbReference type="NCBI Taxonomy" id="480658"/>
    <lineage>
        <taxon>Bacteria</taxon>
        <taxon>Pseudomonadati</taxon>
        <taxon>Pseudomonadota</taxon>
        <taxon>Betaproteobacteria</taxon>
        <taxon>Burkholderiales</taxon>
        <taxon>Burkholderiaceae</taxon>
        <taxon>Paraburkholderia</taxon>
    </lineage>
</organism>
<comment type="caution">
    <text evidence="2">The sequence shown here is derived from an EMBL/GenBank/DDBJ whole genome shotgun (WGS) entry which is preliminary data.</text>
</comment>
<keyword evidence="3" id="KW-1185">Reference proteome</keyword>
<evidence type="ECO:0000256" key="1">
    <source>
        <dbReference type="SAM" id="SignalP"/>
    </source>
</evidence>
<dbReference type="RefSeq" id="WP_134192563.1">
    <property type="nucleotide sequence ID" value="NZ_JBHLUW010000025.1"/>
</dbReference>
<protein>
    <submittedName>
        <fullName evidence="2">Uncharacterized protein</fullName>
    </submittedName>
</protein>
<evidence type="ECO:0000313" key="2">
    <source>
        <dbReference type="EMBL" id="TDY49802.1"/>
    </source>
</evidence>
<keyword evidence="1" id="KW-0732">Signal</keyword>
<gene>
    <name evidence="2" type="ORF">BX592_11053</name>
</gene>
<proteinExistence type="predicted"/>
<dbReference type="OrthoDB" id="9103820at2"/>
<evidence type="ECO:0000313" key="3">
    <source>
        <dbReference type="Proteomes" id="UP000295509"/>
    </source>
</evidence>
<sequence length="159" mass="16610">MKRITFMLGIVMMLSVQPASADAMSSSGKGYAGVEVRVAPSVRGAPGAPIDVQVDYIASPSSGAVEVSYTTEDSLMLKSPARKQLVPDSNGFVHDTVVVQANSIGAYFLNVFVKTSRGSDALSIPVTIGSPAQKPRAASSVLTPGGQRVIEMPARETVR</sequence>